<evidence type="ECO:0000313" key="1">
    <source>
        <dbReference type="EMBL" id="ESL05980.1"/>
    </source>
</evidence>
<dbReference type="VEuPathDB" id="TriTrypDB:TRSC58_06353"/>
<dbReference type="Gene3D" id="1.25.10.10">
    <property type="entry name" value="Leucine-rich Repeat Variant"/>
    <property type="match status" value="1"/>
</dbReference>
<dbReference type="EMBL" id="AUPL01006353">
    <property type="protein sequence ID" value="ESL05980.1"/>
    <property type="molecule type" value="Genomic_DNA"/>
</dbReference>
<dbReference type="SUPFAM" id="SSF48371">
    <property type="entry name" value="ARM repeat"/>
    <property type="match status" value="1"/>
</dbReference>
<name>A0A061IV72_TRYRA</name>
<dbReference type="InterPro" id="IPR016024">
    <property type="entry name" value="ARM-type_fold"/>
</dbReference>
<dbReference type="SUPFAM" id="SSF50494">
    <property type="entry name" value="Trypsin-like serine proteases"/>
    <property type="match status" value="1"/>
</dbReference>
<evidence type="ECO:0000313" key="2">
    <source>
        <dbReference type="Proteomes" id="UP000031737"/>
    </source>
</evidence>
<keyword evidence="2" id="KW-1185">Reference proteome</keyword>
<accession>A0A061IV72</accession>
<comment type="caution">
    <text evidence="1">The sequence shown here is derived from an EMBL/GenBank/DDBJ whole genome shotgun (WGS) entry which is preliminary data.</text>
</comment>
<dbReference type="InterPro" id="IPR009003">
    <property type="entry name" value="Peptidase_S1_PA"/>
</dbReference>
<dbReference type="OrthoDB" id="257345at2759"/>
<organism evidence="1 2">
    <name type="scientific">Trypanosoma rangeli SC58</name>
    <dbReference type="NCBI Taxonomy" id="429131"/>
    <lineage>
        <taxon>Eukaryota</taxon>
        <taxon>Discoba</taxon>
        <taxon>Euglenozoa</taxon>
        <taxon>Kinetoplastea</taxon>
        <taxon>Metakinetoplastina</taxon>
        <taxon>Trypanosomatida</taxon>
        <taxon>Trypanosomatidae</taxon>
        <taxon>Trypanosoma</taxon>
        <taxon>Herpetosoma</taxon>
    </lineage>
</organism>
<dbReference type="Pfam" id="PF13365">
    <property type="entry name" value="Trypsin_2"/>
    <property type="match status" value="1"/>
</dbReference>
<dbReference type="InterPro" id="IPR011989">
    <property type="entry name" value="ARM-like"/>
</dbReference>
<dbReference type="Proteomes" id="UP000031737">
    <property type="component" value="Unassembled WGS sequence"/>
</dbReference>
<sequence length="534" mass="59326">MTTVLTSSNRRNIPAVCRIRGRGTAILVSPGVLLTSRHVVSTPEAAAQLTAVFFEGSKKKPVEVRLQPQKLFFASLYPDYMDYCLVGCEEYGIFNVTPVGLPLTQKEWAPVREGDIILVVQHPIREGGVGENATNTENPDDDENPASIEVKRFEEVLRCRNDLFYLKANGDVRTAGCPAFNECGQLIGLQSQLRSEGEGVVNRVVSIASVVRHLFANKKLRCLQQKSTFEDVWSTWYLKDDISRIVLILENFEDREVVRATAAKLCEHTCSPDLIGSTVASGGVQCILFSLGRFNEDIDMVSACIRAIWNVSFEEANAQRLLVGGGAVDMILDAMEKYPENEEISEFSVVVLYNFSTGSNKPDFSGPLGHRALVLVHAALQRFKKTTVLQKFGFSFFTTLLLVNHENAETLVKLDIVEHAVYLAEQKQDQVFLMEALMNFVGELAQHRKAIDLCFVSGGLASSAGRHVLEVLTSLLIDIMFKYQEMDTILLQGNRALWGIGNDMACRAMILQHPRSYDALKLSLPALMARARVT</sequence>
<proteinExistence type="predicted"/>
<dbReference type="AlphaFoldDB" id="A0A061IV72"/>
<protein>
    <submittedName>
        <fullName evidence="1">Uncharacterized protein</fullName>
    </submittedName>
</protein>
<reference evidence="1 2" key="1">
    <citation type="submission" date="2013-07" db="EMBL/GenBank/DDBJ databases">
        <authorList>
            <person name="Stoco P.H."/>
            <person name="Wagner G."/>
            <person name="Gerber A."/>
            <person name="Zaha A."/>
            <person name="Thompson C."/>
            <person name="Bartholomeu D.C."/>
            <person name="Luckemeyer D.D."/>
            <person name="Bahia D."/>
            <person name="Loreto E."/>
            <person name="Prestes E.B."/>
            <person name="Lima F.M."/>
            <person name="Rodrigues-Luiz G."/>
            <person name="Vallejo G.A."/>
            <person name="Filho J.F."/>
            <person name="Monteiro K.M."/>
            <person name="Tyler K.M."/>
            <person name="de Almeida L.G."/>
            <person name="Ortiz M.F."/>
            <person name="Siervo M.A."/>
            <person name="de Moraes M.H."/>
            <person name="Cunha O.L."/>
            <person name="Mendonca-Neto R."/>
            <person name="Silva R."/>
            <person name="Teixeira S.M."/>
            <person name="Murta S.M."/>
            <person name="Sincero T.C."/>
            <person name="Mendes T.A."/>
            <person name="Urmenyi T.P."/>
            <person name="Silva V.G."/>
            <person name="da Rocha W.D."/>
            <person name="Andersson B."/>
            <person name="Romanha A.J."/>
            <person name="Steindel M."/>
            <person name="de Vasconcelos A.T."/>
            <person name="Grisard E.C."/>
        </authorList>
    </citation>
    <scope>NUCLEOTIDE SEQUENCE [LARGE SCALE GENOMIC DNA]</scope>
    <source>
        <strain evidence="1 2">SC58</strain>
    </source>
</reference>
<gene>
    <name evidence="1" type="ORF">TRSC58_06353</name>
</gene>